<dbReference type="PROSITE" id="PS00392">
    <property type="entry name" value="DDC_GAD_HDC_YDC"/>
    <property type="match status" value="1"/>
</dbReference>
<gene>
    <name evidence="8" type="ORF">AYBTSS11_LOCUS29106</name>
</gene>
<evidence type="ECO:0008006" key="10">
    <source>
        <dbReference type="Google" id="ProtNLM"/>
    </source>
</evidence>
<feature type="modified residue" description="N6-(pyridoxal phosphate)lysine" evidence="6">
    <location>
        <position position="278"/>
    </location>
</feature>
<dbReference type="InterPro" id="IPR015424">
    <property type="entry name" value="PyrdxlP-dep_Trfase"/>
</dbReference>
<comment type="similarity">
    <text evidence="2 7">Belongs to the group II decarboxylase family.</text>
</comment>
<dbReference type="Gramene" id="rna-AYBTSS11_LOCUS29106">
    <property type="protein sequence ID" value="CAJ1976963.1"/>
    <property type="gene ID" value="gene-AYBTSS11_LOCUS29106"/>
</dbReference>
<dbReference type="EMBL" id="OY731407">
    <property type="protein sequence ID" value="CAJ1976963.1"/>
    <property type="molecule type" value="Genomic_DNA"/>
</dbReference>
<name>A0AA86W2H9_9FABA</name>
<accession>A0AA86W2H9</accession>
<keyword evidence="4 6" id="KW-0663">Pyridoxal phosphate</keyword>
<evidence type="ECO:0000256" key="4">
    <source>
        <dbReference type="ARBA" id="ARBA00022898"/>
    </source>
</evidence>
<protein>
    <recommendedName>
        <fullName evidence="10">Histidine decarboxylase</fullName>
    </recommendedName>
</protein>
<dbReference type="AlphaFoldDB" id="A0AA86W2H9"/>
<evidence type="ECO:0000313" key="9">
    <source>
        <dbReference type="Proteomes" id="UP001189624"/>
    </source>
</evidence>
<dbReference type="InterPro" id="IPR021115">
    <property type="entry name" value="Pyridoxal-P_BS"/>
</dbReference>
<dbReference type="InterPro" id="IPR051151">
    <property type="entry name" value="Group_II_Decarboxylase"/>
</dbReference>
<evidence type="ECO:0000256" key="2">
    <source>
        <dbReference type="ARBA" id="ARBA00009533"/>
    </source>
</evidence>
<dbReference type="GO" id="GO:0016831">
    <property type="term" value="F:carboxy-lyase activity"/>
    <property type="evidence" value="ECO:0007669"/>
    <property type="project" value="UniProtKB-KW"/>
</dbReference>
<proteinExistence type="inferred from homology"/>
<dbReference type="InterPro" id="IPR015422">
    <property type="entry name" value="PyrdxlP-dep_Trfase_small"/>
</dbReference>
<dbReference type="Gene3D" id="3.40.640.10">
    <property type="entry name" value="Type I PLP-dependent aspartate aminotransferase-like (Major domain)"/>
    <property type="match status" value="1"/>
</dbReference>
<evidence type="ECO:0000256" key="1">
    <source>
        <dbReference type="ARBA" id="ARBA00001933"/>
    </source>
</evidence>
<keyword evidence="5 7" id="KW-0456">Lyase</keyword>
<dbReference type="Gene3D" id="3.90.1150.10">
    <property type="entry name" value="Aspartate Aminotransferase, domain 1"/>
    <property type="match status" value="1"/>
</dbReference>
<organism evidence="8 9">
    <name type="scientific">Sphenostylis stenocarpa</name>
    <dbReference type="NCBI Taxonomy" id="92480"/>
    <lineage>
        <taxon>Eukaryota</taxon>
        <taxon>Viridiplantae</taxon>
        <taxon>Streptophyta</taxon>
        <taxon>Embryophyta</taxon>
        <taxon>Tracheophyta</taxon>
        <taxon>Spermatophyta</taxon>
        <taxon>Magnoliopsida</taxon>
        <taxon>eudicotyledons</taxon>
        <taxon>Gunneridae</taxon>
        <taxon>Pentapetalae</taxon>
        <taxon>rosids</taxon>
        <taxon>fabids</taxon>
        <taxon>Fabales</taxon>
        <taxon>Fabaceae</taxon>
        <taxon>Papilionoideae</taxon>
        <taxon>50 kb inversion clade</taxon>
        <taxon>NPAAA clade</taxon>
        <taxon>indigoferoid/millettioid clade</taxon>
        <taxon>Phaseoleae</taxon>
        <taxon>Sphenostylis</taxon>
    </lineage>
</organism>
<evidence type="ECO:0000256" key="3">
    <source>
        <dbReference type="ARBA" id="ARBA00022793"/>
    </source>
</evidence>
<dbReference type="InterPro" id="IPR015421">
    <property type="entry name" value="PyrdxlP-dep_Trfase_major"/>
</dbReference>
<reference evidence="8" key="1">
    <citation type="submission" date="2023-10" db="EMBL/GenBank/DDBJ databases">
        <authorList>
            <person name="Domelevo Entfellner J.-B."/>
        </authorList>
    </citation>
    <scope>NUCLEOTIDE SEQUENCE</scope>
</reference>
<dbReference type="NCBIfam" id="NF002748">
    <property type="entry name" value="PRK02769.1"/>
    <property type="match status" value="1"/>
</dbReference>
<dbReference type="Pfam" id="PF00282">
    <property type="entry name" value="Pyridoxal_deC"/>
    <property type="match status" value="1"/>
</dbReference>
<evidence type="ECO:0000256" key="7">
    <source>
        <dbReference type="RuleBase" id="RU000382"/>
    </source>
</evidence>
<dbReference type="GO" id="GO:0019752">
    <property type="term" value="P:carboxylic acid metabolic process"/>
    <property type="evidence" value="ECO:0007669"/>
    <property type="project" value="InterPro"/>
</dbReference>
<evidence type="ECO:0000256" key="6">
    <source>
        <dbReference type="PIRSR" id="PIRSR602129-50"/>
    </source>
</evidence>
<dbReference type="PANTHER" id="PTHR46101:SF17">
    <property type="entry name" value="SERINE DECARBOXYLASE"/>
    <property type="match status" value="1"/>
</dbReference>
<evidence type="ECO:0000256" key="5">
    <source>
        <dbReference type="ARBA" id="ARBA00023239"/>
    </source>
</evidence>
<comment type="cofactor">
    <cofactor evidence="1 6 7">
        <name>pyridoxal 5'-phosphate</name>
        <dbReference type="ChEBI" id="CHEBI:597326"/>
    </cofactor>
</comment>
<keyword evidence="9" id="KW-1185">Reference proteome</keyword>
<dbReference type="Proteomes" id="UP001189624">
    <property type="component" value="Chromosome 10"/>
</dbReference>
<dbReference type="GO" id="GO:0030170">
    <property type="term" value="F:pyridoxal phosphate binding"/>
    <property type="evidence" value="ECO:0007669"/>
    <property type="project" value="InterPro"/>
</dbReference>
<dbReference type="PANTHER" id="PTHR46101">
    <property type="match status" value="1"/>
</dbReference>
<evidence type="ECO:0000313" key="8">
    <source>
        <dbReference type="EMBL" id="CAJ1976963.1"/>
    </source>
</evidence>
<dbReference type="SUPFAM" id="SSF53383">
    <property type="entry name" value="PLP-dependent transferases"/>
    <property type="match status" value="1"/>
</dbReference>
<sequence length="450" mass="50532">MAMPFIPKTRDTELLSPVVSNGHVSTKEDKLQIDIEAMLPITEGNGKPQPKLDSIISHYVQSLKQLNLRNLGYPCNQKFNYDKLAPLLNFHLNNAGDPFQGSSLSLNSTSFEVCLLDWFANLWEIEKNKYWGYVTTGGTEGNLHGILVGREQFPDGILYTSQDSHYSIFKIARMYRMQCVKVSSSDSGEINCDELKTLLLAHKDKPAIINLNIGTTMKGGVDDLDLVIEVLKECGFAHDRFYIHCDGALFGMMLPFIKEAPKITFKKPIGSIAISGHKFLGCPIPCGIVITRSQYMNALSRDVEYIASRDVTITGSRSGHAPIFLWYAIKRKGFVGLQNEVQNCIMNACHLQHRLRDAGIGAMLNKFSNIVVFERPLDEDFIRKWSLACMGNIAHVVVMQHVTTEILDSFVSEFLQKRSIWFQDGRFLPLCIADDVGSRHCACSRHNSMS</sequence>
<dbReference type="InterPro" id="IPR002129">
    <property type="entry name" value="PyrdxlP-dep_de-COase"/>
</dbReference>
<keyword evidence="3" id="KW-0210">Decarboxylase</keyword>